<sequence length="415" mass="44657">MKLSLLLLSTLAVALPIAQQPASEYNQLLDLINNQDLEKRDISGQPTIVMFTDNSTISDKLAHVKAIIGNDHIEKLYDVSSTEKGAGVAGYVGTFSNETLALIADAGCISIFQEDIIVKGLGLEEDLEERDSSIYTTESGQPWHLGRISHLQNPRNTPQASEYVYRTGTRDTNIYVVDSGVRTSHVAFGGRAHWGANFNNDVDEDEHGHGTAVASIAASISKNAQIYAVKVLGPQNTGSLSGILAGMEWAINHAAGQKGQSVINMSIGSDSTEVYKTLIQKALEKNIALFFAAGNNNEDACTVSPARFAKDFTGVFTVGASNLADNMEDWSGYGNCVSMVAPGVAISSASRRGDDVWTSWKGTSMASPIVAGIASYWMSIINFDLPSLEWVLTQSKGLVNTHNNTPNILAWNFHP</sequence>
<dbReference type="PROSITE" id="PS00138">
    <property type="entry name" value="SUBTILASE_SER"/>
    <property type="match status" value="1"/>
</dbReference>
<evidence type="ECO:0000256" key="5">
    <source>
        <dbReference type="PROSITE-ProRule" id="PRU01240"/>
    </source>
</evidence>
<dbReference type="PROSITE" id="PS00137">
    <property type="entry name" value="SUBTILASE_HIS"/>
    <property type="match status" value="1"/>
</dbReference>
<dbReference type="VEuPathDB" id="FungiDB:YALI0_F19646g"/>
<evidence type="ECO:0000256" key="6">
    <source>
        <dbReference type="RuleBase" id="RU003355"/>
    </source>
</evidence>
<evidence type="ECO:0000313" key="9">
    <source>
        <dbReference type="EMBL" id="RDW24933.1"/>
    </source>
</evidence>
<evidence type="ECO:0000256" key="4">
    <source>
        <dbReference type="ARBA" id="ARBA00022825"/>
    </source>
</evidence>
<keyword evidence="4 5" id="KW-0720">Serine protease</keyword>
<protein>
    <submittedName>
        <fullName evidence="9">Peptidase S8/S53 domain-containing protein</fullName>
    </submittedName>
</protein>
<gene>
    <name evidence="9" type="ORF">B0I71DRAFT_171448</name>
    <name evidence="8" type="ORF">YALI1_F26108g</name>
</gene>
<accession>A0A1D8NP69</accession>
<dbReference type="PRINTS" id="PR00723">
    <property type="entry name" value="SUBTILISIN"/>
</dbReference>
<dbReference type="PROSITE" id="PS00136">
    <property type="entry name" value="SUBTILASE_ASP"/>
    <property type="match status" value="1"/>
</dbReference>
<dbReference type="Proteomes" id="UP000256601">
    <property type="component" value="Unassembled WGS sequence"/>
</dbReference>
<reference evidence="8 10" key="1">
    <citation type="journal article" date="2016" name="PLoS ONE">
        <title>Sequence Assembly of Yarrowia lipolytica Strain W29/CLIB89 Shows Transposable Element Diversity.</title>
        <authorList>
            <person name="Magnan C."/>
            <person name="Yu J."/>
            <person name="Chang I."/>
            <person name="Jahn E."/>
            <person name="Kanomata Y."/>
            <person name="Wu J."/>
            <person name="Zeller M."/>
            <person name="Oakes M."/>
            <person name="Baldi P."/>
            <person name="Sandmeyer S."/>
        </authorList>
    </citation>
    <scope>NUCLEOTIDE SEQUENCE [LARGE SCALE GENOMIC DNA]</scope>
    <source>
        <strain evidence="8">CLIB89</strain>
        <strain evidence="10">CLIB89(W29)</strain>
    </source>
</reference>
<dbReference type="EMBL" id="CP017558">
    <property type="protein sequence ID" value="AOW07435.1"/>
    <property type="molecule type" value="Genomic_DNA"/>
</dbReference>
<feature type="active site" description="Charge relay system" evidence="5">
    <location>
        <position position="364"/>
    </location>
</feature>
<feature type="domain" description="Peptidase S8/S53" evidence="7">
    <location>
        <begin position="172"/>
        <end position="379"/>
    </location>
</feature>
<dbReference type="Pfam" id="PF00082">
    <property type="entry name" value="Peptidase_S8"/>
    <property type="match status" value="1"/>
</dbReference>
<proteinExistence type="inferred from homology"/>
<dbReference type="CDD" id="cd04077">
    <property type="entry name" value="Peptidases_S8_PCSK9_ProteinaseK_like"/>
    <property type="match status" value="1"/>
</dbReference>
<dbReference type="Gene3D" id="3.40.50.200">
    <property type="entry name" value="Peptidase S8/S53 domain"/>
    <property type="match status" value="1"/>
</dbReference>
<dbReference type="VEuPathDB" id="FungiDB:YALI1_F26108g"/>
<dbReference type="PROSITE" id="PS51892">
    <property type="entry name" value="SUBTILASE"/>
    <property type="match status" value="1"/>
</dbReference>
<name>A0A1D8NP69_YARLL</name>
<dbReference type="InterPro" id="IPR050131">
    <property type="entry name" value="Peptidase_S8_subtilisin-like"/>
</dbReference>
<keyword evidence="2 5" id="KW-0645">Protease</keyword>
<evidence type="ECO:0000256" key="3">
    <source>
        <dbReference type="ARBA" id="ARBA00022801"/>
    </source>
</evidence>
<dbReference type="InterPro" id="IPR034193">
    <property type="entry name" value="PCSK9_ProteinaseK-like"/>
</dbReference>
<dbReference type="InterPro" id="IPR015500">
    <property type="entry name" value="Peptidase_S8_subtilisin-rel"/>
</dbReference>
<dbReference type="GO" id="GO:0006508">
    <property type="term" value="P:proteolysis"/>
    <property type="evidence" value="ECO:0007669"/>
    <property type="project" value="UniProtKB-KW"/>
</dbReference>
<feature type="active site" description="Charge relay system" evidence="5">
    <location>
        <position position="209"/>
    </location>
</feature>
<evidence type="ECO:0000313" key="10">
    <source>
        <dbReference type="Proteomes" id="UP000182444"/>
    </source>
</evidence>
<organism evidence="8 10">
    <name type="scientific">Yarrowia lipolytica</name>
    <name type="common">Candida lipolytica</name>
    <dbReference type="NCBI Taxonomy" id="4952"/>
    <lineage>
        <taxon>Eukaryota</taxon>
        <taxon>Fungi</taxon>
        <taxon>Dikarya</taxon>
        <taxon>Ascomycota</taxon>
        <taxon>Saccharomycotina</taxon>
        <taxon>Dipodascomycetes</taxon>
        <taxon>Dipodascales</taxon>
        <taxon>Dipodascales incertae sedis</taxon>
        <taxon>Yarrowia</taxon>
    </lineage>
</organism>
<reference evidence="9 11" key="2">
    <citation type="submission" date="2018-07" db="EMBL/GenBank/DDBJ databases">
        <title>Draft Genome Assemblies for Five Robust Yarrowia lipolytica Strains Exhibiting High Lipid Production and Pentose Sugar Utilization and Sugar Alcohol Secretion from Undetoxified Lignocellulosic Biomass Hydrolysates.</title>
        <authorList>
            <consortium name="DOE Joint Genome Institute"/>
            <person name="Walker C."/>
            <person name="Ryu S."/>
            <person name="Na H."/>
            <person name="Zane M."/>
            <person name="LaButti K."/>
            <person name="Lipzen A."/>
            <person name="Haridas S."/>
            <person name="Barry K."/>
            <person name="Grigoriev I.V."/>
            <person name="Quarterman J."/>
            <person name="Slininger P."/>
            <person name="Dien B."/>
            <person name="Trinh C.T."/>
        </authorList>
    </citation>
    <scope>NUCLEOTIDE SEQUENCE [LARGE SCALE GENOMIC DNA]</scope>
    <source>
        <strain evidence="9 11">YB392</strain>
    </source>
</reference>
<dbReference type="AlphaFoldDB" id="A0A1D8NP69"/>
<dbReference type="Proteomes" id="UP000182444">
    <property type="component" value="Chromosome 1F"/>
</dbReference>
<dbReference type="KEGG" id="yli:2908649"/>
<evidence type="ECO:0000256" key="2">
    <source>
        <dbReference type="ARBA" id="ARBA00022670"/>
    </source>
</evidence>
<evidence type="ECO:0000313" key="8">
    <source>
        <dbReference type="EMBL" id="AOW07435.1"/>
    </source>
</evidence>
<evidence type="ECO:0000256" key="1">
    <source>
        <dbReference type="ARBA" id="ARBA00011073"/>
    </source>
</evidence>
<comment type="similarity">
    <text evidence="1 5 6">Belongs to the peptidase S8 family.</text>
</comment>
<dbReference type="InterPro" id="IPR036852">
    <property type="entry name" value="Peptidase_S8/S53_dom_sf"/>
</dbReference>
<evidence type="ECO:0000259" key="7">
    <source>
        <dbReference type="Pfam" id="PF00082"/>
    </source>
</evidence>
<dbReference type="InterPro" id="IPR023827">
    <property type="entry name" value="Peptidase_S8_Asp-AS"/>
</dbReference>
<dbReference type="GeneID" id="2908649"/>
<dbReference type="InterPro" id="IPR022398">
    <property type="entry name" value="Peptidase_S8_His-AS"/>
</dbReference>
<dbReference type="PANTHER" id="PTHR43806:SF11">
    <property type="entry name" value="CEREVISIN-RELATED"/>
    <property type="match status" value="1"/>
</dbReference>
<dbReference type="EMBL" id="KZ859015">
    <property type="protein sequence ID" value="RDW24933.1"/>
    <property type="molecule type" value="Genomic_DNA"/>
</dbReference>
<dbReference type="SUPFAM" id="SSF52743">
    <property type="entry name" value="Subtilisin-like"/>
    <property type="match status" value="1"/>
</dbReference>
<evidence type="ECO:0000313" key="11">
    <source>
        <dbReference type="Proteomes" id="UP000256601"/>
    </source>
</evidence>
<dbReference type="InterPro" id="IPR000209">
    <property type="entry name" value="Peptidase_S8/S53_dom"/>
</dbReference>
<feature type="active site" description="Charge relay system" evidence="5">
    <location>
        <position position="178"/>
    </location>
</feature>
<dbReference type="PANTHER" id="PTHR43806">
    <property type="entry name" value="PEPTIDASE S8"/>
    <property type="match status" value="1"/>
</dbReference>
<dbReference type="InterPro" id="IPR023828">
    <property type="entry name" value="Peptidase_S8_Ser-AS"/>
</dbReference>
<dbReference type="eggNOG" id="KOG1153">
    <property type="taxonomic scope" value="Eukaryota"/>
</dbReference>
<keyword evidence="3 5" id="KW-0378">Hydrolase</keyword>
<dbReference type="GO" id="GO:0004252">
    <property type="term" value="F:serine-type endopeptidase activity"/>
    <property type="evidence" value="ECO:0007669"/>
    <property type="project" value="UniProtKB-UniRule"/>
</dbReference>